<protein>
    <submittedName>
        <fullName evidence="2">Uncharacterized protein</fullName>
    </submittedName>
</protein>
<name>A0A2S5B1M1_9BASI</name>
<sequence length="135" mass="13905">MWRFSLALFAAASAVTAQPTVNPNVAGYGRISCTNYDGSPNYAFCTANGHASCVFEVRSGNYFCGIIGSECSGNNCDGDSLCLYGHCNGGDYGWGGICAGSLQTSPYDYTCGGIDAGGGAGESFLSVFVPERALT</sequence>
<organism evidence="2 3">
    <name type="scientific">Rhodotorula taiwanensis</name>
    <dbReference type="NCBI Taxonomy" id="741276"/>
    <lineage>
        <taxon>Eukaryota</taxon>
        <taxon>Fungi</taxon>
        <taxon>Dikarya</taxon>
        <taxon>Basidiomycota</taxon>
        <taxon>Pucciniomycotina</taxon>
        <taxon>Microbotryomycetes</taxon>
        <taxon>Sporidiobolales</taxon>
        <taxon>Sporidiobolaceae</taxon>
        <taxon>Rhodotorula</taxon>
    </lineage>
</organism>
<feature type="chain" id="PRO_5015664840" evidence="1">
    <location>
        <begin position="18"/>
        <end position="135"/>
    </location>
</feature>
<keyword evidence="3" id="KW-1185">Reference proteome</keyword>
<dbReference type="Proteomes" id="UP000237144">
    <property type="component" value="Unassembled WGS sequence"/>
</dbReference>
<comment type="caution">
    <text evidence="2">The sequence shown here is derived from an EMBL/GenBank/DDBJ whole genome shotgun (WGS) entry which is preliminary data.</text>
</comment>
<dbReference type="AlphaFoldDB" id="A0A2S5B1M1"/>
<feature type="non-terminal residue" evidence="2">
    <location>
        <position position="135"/>
    </location>
</feature>
<accession>A0A2S5B1M1</accession>
<reference evidence="2 3" key="1">
    <citation type="journal article" date="2018" name="Front. Microbiol.">
        <title>Prospects for Fungal Bioremediation of Acidic Radioactive Waste Sites: Characterization and Genome Sequence of Rhodotorula taiwanensis MD1149.</title>
        <authorList>
            <person name="Tkavc R."/>
            <person name="Matrosova V.Y."/>
            <person name="Grichenko O.E."/>
            <person name="Gostincar C."/>
            <person name="Volpe R.P."/>
            <person name="Klimenkova P."/>
            <person name="Gaidamakova E.K."/>
            <person name="Zhou C.E."/>
            <person name="Stewart B.J."/>
            <person name="Lyman M.G."/>
            <person name="Malfatti S.A."/>
            <person name="Rubinfeld B."/>
            <person name="Courtot M."/>
            <person name="Singh J."/>
            <person name="Dalgard C.L."/>
            <person name="Hamilton T."/>
            <person name="Frey K.G."/>
            <person name="Gunde-Cimerman N."/>
            <person name="Dugan L."/>
            <person name="Daly M.J."/>
        </authorList>
    </citation>
    <scope>NUCLEOTIDE SEQUENCE [LARGE SCALE GENOMIC DNA]</scope>
    <source>
        <strain evidence="2 3">MD1149</strain>
    </source>
</reference>
<feature type="signal peptide" evidence="1">
    <location>
        <begin position="1"/>
        <end position="17"/>
    </location>
</feature>
<keyword evidence="1" id="KW-0732">Signal</keyword>
<dbReference type="EMBL" id="PJQD01000101">
    <property type="protein sequence ID" value="POY70694.1"/>
    <property type="molecule type" value="Genomic_DNA"/>
</dbReference>
<evidence type="ECO:0000313" key="2">
    <source>
        <dbReference type="EMBL" id="POY70694.1"/>
    </source>
</evidence>
<evidence type="ECO:0000313" key="3">
    <source>
        <dbReference type="Proteomes" id="UP000237144"/>
    </source>
</evidence>
<evidence type="ECO:0000256" key="1">
    <source>
        <dbReference type="SAM" id="SignalP"/>
    </source>
</evidence>
<proteinExistence type="predicted"/>
<gene>
    <name evidence="2" type="ORF">BMF94_6298</name>
</gene>